<keyword evidence="7" id="KW-0288">FMN</keyword>
<dbReference type="PANTHER" id="PTHR22749:SF6">
    <property type="entry name" value="RIBOFLAVIN KINASE"/>
    <property type="match status" value="1"/>
</dbReference>
<organism evidence="13 14">
    <name type="scientific">Amanita muscaria (strain Koide BX008)</name>
    <dbReference type="NCBI Taxonomy" id="946122"/>
    <lineage>
        <taxon>Eukaryota</taxon>
        <taxon>Fungi</taxon>
        <taxon>Dikarya</taxon>
        <taxon>Basidiomycota</taxon>
        <taxon>Agaricomycotina</taxon>
        <taxon>Agaricomycetes</taxon>
        <taxon>Agaricomycetidae</taxon>
        <taxon>Agaricales</taxon>
        <taxon>Pluteineae</taxon>
        <taxon>Amanitaceae</taxon>
        <taxon>Amanita</taxon>
    </lineage>
</organism>
<keyword evidence="14" id="KW-1185">Reference proteome</keyword>
<protein>
    <recommendedName>
        <fullName evidence="5">Riboflavin kinase</fullName>
        <ecNumber evidence="4">2.7.1.26</ecNumber>
    </recommendedName>
    <alternativeName>
        <fullName evidence="11">Flavin mononucleotide kinase 1</fullName>
    </alternativeName>
</protein>
<feature type="domain" description="Riboflavin kinase" evidence="12">
    <location>
        <begin position="17"/>
        <end position="157"/>
    </location>
</feature>
<dbReference type="EC" id="2.7.1.26" evidence="4"/>
<dbReference type="STRING" id="946122.A0A0C2TMD9"/>
<dbReference type="EMBL" id="KN818229">
    <property type="protein sequence ID" value="KIL68334.1"/>
    <property type="molecule type" value="Genomic_DNA"/>
</dbReference>
<name>A0A0C2TMD9_AMAMK</name>
<dbReference type="HOGENOM" id="CLU_048437_3_2_1"/>
<keyword evidence="6" id="KW-0285">Flavoprotein</keyword>
<dbReference type="SMART" id="SM00904">
    <property type="entry name" value="Flavokinase"/>
    <property type="match status" value="1"/>
</dbReference>
<evidence type="ECO:0000256" key="11">
    <source>
        <dbReference type="ARBA" id="ARBA00029960"/>
    </source>
</evidence>
<evidence type="ECO:0000313" key="13">
    <source>
        <dbReference type="EMBL" id="KIL68334.1"/>
    </source>
</evidence>
<comment type="pathway">
    <text evidence="2">Cofactor biosynthesis; FMN biosynthesis; FMN from riboflavin (ATP route): step 1/1.</text>
</comment>
<dbReference type="PANTHER" id="PTHR22749">
    <property type="entry name" value="RIBOFLAVIN KINASE/FMN ADENYLYLTRANSFERASE"/>
    <property type="match status" value="1"/>
</dbReference>
<proteinExistence type="inferred from homology"/>
<evidence type="ECO:0000256" key="7">
    <source>
        <dbReference type="ARBA" id="ARBA00022643"/>
    </source>
</evidence>
<comment type="function">
    <text evidence="1">Catalyzes the phosphorylation of riboflavin (vitamin B2) to form flavin mononucleotide (FMN) coenzyme.</text>
</comment>
<evidence type="ECO:0000256" key="5">
    <source>
        <dbReference type="ARBA" id="ARBA00017394"/>
    </source>
</evidence>
<dbReference type="GO" id="GO:0009398">
    <property type="term" value="P:FMN biosynthetic process"/>
    <property type="evidence" value="ECO:0007669"/>
    <property type="project" value="UniProtKB-UniPathway"/>
</dbReference>
<dbReference type="Pfam" id="PF01687">
    <property type="entry name" value="Flavokinase"/>
    <property type="match status" value="1"/>
</dbReference>
<evidence type="ECO:0000256" key="2">
    <source>
        <dbReference type="ARBA" id="ARBA00005201"/>
    </source>
</evidence>
<dbReference type="OrthoDB" id="276388at2759"/>
<evidence type="ECO:0000256" key="10">
    <source>
        <dbReference type="ARBA" id="ARBA00022840"/>
    </source>
</evidence>
<dbReference type="GO" id="GO:0005524">
    <property type="term" value="F:ATP binding"/>
    <property type="evidence" value="ECO:0007669"/>
    <property type="project" value="UniProtKB-KW"/>
</dbReference>
<comment type="similarity">
    <text evidence="3">Belongs to the flavokinase family.</text>
</comment>
<evidence type="ECO:0000256" key="8">
    <source>
        <dbReference type="ARBA" id="ARBA00022679"/>
    </source>
</evidence>
<dbReference type="InterPro" id="IPR023468">
    <property type="entry name" value="Riboflavin_kinase"/>
</dbReference>
<evidence type="ECO:0000256" key="6">
    <source>
        <dbReference type="ARBA" id="ARBA00022630"/>
    </source>
</evidence>
<evidence type="ECO:0000259" key="12">
    <source>
        <dbReference type="SMART" id="SM00904"/>
    </source>
</evidence>
<evidence type="ECO:0000256" key="1">
    <source>
        <dbReference type="ARBA" id="ARBA00003572"/>
    </source>
</evidence>
<evidence type="ECO:0000256" key="9">
    <source>
        <dbReference type="ARBA" id="ARBA00022741"/>
    </source>
</evidence>
<dbReference type="Gene3D" id="2.40.30.30">
    <property type="entry name" value="Riboflavin kinase-like"/>
    <property type="match status" value="1"/>
</dbReference>
<dbReference type="Proteomes" id="UP000054549">
    <property type="component" value="Unassembled WGS sequence"/>
</dbReference>
<keyword evidence="8" id="KW-0808">Transferase</keyword>
<evidence type="ECO:0000256" key="3">
    <source>
        <dbReference type="ARBA" id="ARBA00010108"/>
    </source>
</evidence>
<dbReference type="GO" id="GO:0005739">
    <property type="term" value="C:mitochondrion"/>
    <property type="evidence" value="ECO:0007669"/>
    <property type="project" value="TreeGrafter"/>
</dbReference>
<keyword evidence="9" id="KW-0547">Nucleotide-binding</keyword>
<dbReference type="GO" id="GO:0008531">
    <property type="term" value="F:riboflavin kinase activity"/>
    <property type="evidence" value="ECO:0007669"/>
    <property type="project" value="UniProtKB-EC"/>
</dbReference>
<accession>A0A0C2TMD9</accession>
<evidence type="ECO:0000256" key="4">
    <source>
        <dbReference type="ARBA" id="ARBA00012105"/>
    </source>
</evidence>
<gene>
    <name evidence="13" type="ORF">M378DRAFT_22411</name>
</gene>
<dbReference type="InterPro" id="IPR015865">
    <property type="entry name" value="Riboflavin_kinase_bac/euk"/>
</dbReference>
<dbReference type="FunCoup" id="A0A0C2TMD9">
    <property type="interactions" value="319"/>
</dbReference>
<dbReference type="SUPFAM" id="SSF82114">
    <property type="entry name" value="Riboflavin kinase-like"/>
    <property type="match status" value="1"/>
</dbReference>
<sequence>MTILSPRPLVVGPDSPQPPFPIPLAGPVQKGFGRGSKELGCPTANLPDESIAPITSVAKTGVYYGYAKVLPSHEQQLGIDDHAVFPMVMSVGWNPFYKNERLTAEVHIMHEFKADFYGNEMRALVLGYIRPELDYTSKEALIDDIELDKKVALHCLARAAYQEYVVHPHFAAVPDNLASAQHP</sequence>
<dbReference type="InParanoid" id="A0A0C2TMD9"/>
<reference evidence="13 14" key="1">
    <citation type="submission" date="2014-04" db="EMBL/GenBank/DDBJ databases">
        <title>Evolutionary Origins and Diversification of the Mycorrhizal Mutualists.</title>
        <authorList>
            <consortium name="DOE Joint Genome Institute"/>
            <consortium name="Mycorrhizal Genomics Consortium"/>
            <person name="Kohler A."/>
            <person name="Kuo A."/>
            <person name="Nagy L.G."/>
            <person name="Floudas D."/>
            <person name="Copeland A."/>
            <person name="Barry K.W."/>
            <person name="Cichocki N."/>
            <person name="Veneault-Fourrey C."/>
            <person name="LaButti K."/>
            <person name="Lindquist E.A."/>
            <person name="Lipzen A."/>
            <person name="Lundell T."/>
            <person name="Morin E."/>
            <person name="Murat C."/>
            <person name="Riley R."/>
            <person name="Ohm R."/>
            <person name="Sun H."/>
            <person name="Tunlid A."/>
            <person name="Henrissat B."/>
            <person name="Grigoriev I.V."/>
            <person name="Hibbett D.S."/>
            <person name="Martin F."/>
        </authorList>
    </citation>
    <scope>NUCLEOTIDE SEQUENCE [LARGE SCALE GENOMIC DNA]</scope>
    <source>
        <strain evidence="13 14">Koide BX008</strain>
    </source>
</reference>
<dbReference type="AlphaFoldDB" id="A0A0C2TMD9"/>
<dbReference type="InterPro" id="IPR023465">
    <property type="entry name" value="Riboflavin_kinase_dom_sf"/>
</dbReference>
<evidence type="ECO:0000313" key="14">
    <source>
        <dbReference type="Proteomes" id="UP000054549"/>
    </source>
</evidence>
<dbReference type="UniPathway" id="UPA00276">
    <property type="reaction ID" value="UER00406"/>
</dbReference>
<keyword evidence="10" id="KW-0067">ATP-binding</keyword>
<dbReference type="GO" id="GO:0009231">
    <property type="term" value="P:riboflavin biosynthetic process"/>
    <property type="evidence" value="ECO:0007669"/>
    <property type="project" value="InterPro"/>
</dbReference>